<dbReference type="InterPro" id="IPR017850">
    <property type="entry name" value="Alkaline_phosphatase_core_sf"/>
</dbReference>
<keyword evidence="3" id="KW-0479">Metal-binding</keyword>
<gene>
    <name evidence="8" type="ORF">METZ01_LOCUS219991</name>
</gene>
<name>A0A382FY15_9ZZZZ</name>
<keyword evidence="4" id="KW-0732">Signal</keyword>
<evidence type="ECO:0000256" key="2">
    <source>
        <dbReference type="ARBA" id="ARBA00008779"/>
    </source>
</evidence>
<dbReference type="GO" id="GO:0004065">
    <property type="term" value="F:arylsulfatase activity"/>
    <property type="evidence" value="ECO:0007669"/>
    <property type="project" value="TreeGrafter"/>
</dbReference>
<dbReference type="PANTHER" id="PTHR42693:SF42">
    <property type="entry name" value="ARYLSULFATASE G"/>
    <property type="match status" value="1"/>
</dbReference>
<evidence type="ECO:0000313" key="8">
    <source>
        <dbReference type="EMBL" id="SVB67137.1"/>
    </source>
</evidence>
<feature type="domain" description="Sulfatase N-terminal" evidence="7">
    <location>
        <begin position="28"/>
        <end position="334"/>
    </location>
</feature>
<dbReference type="EMBL" id="UINC01052146">
    <property type="protein sequence ID" value="SVB67137.1"/>
    <property type="molecule type" value="Genomic_DNA"/>
</dbReference>
<evidence type="ECO:0000256" key="4">
    <source>
        <dbReference type="ARBA" id="ARBA00022729"/>
    </source>
</evidence>
<accession>A0A382FY15</accession>
<dbReference type="InterPro" id="IPR000917">
    <property type="entry name" value="Sulfatase_N"/>
</dbReference>
<evidence type="ECO:0000256" key="1">
    <source>
        <dbReference type="ARBA" id="ARBA00001913"/>
    </source>
</evidence>
<evidence type="ECO:0000256" key="3">
    <source>
        <dbReference type="ARBA" id="ARBA00022723"/>
    </source>
</evidence>
<protein>
    <recommendedName>
        <fullName evidence="7">Sulfatase N-terminal domain-containing protein</fullName>
    </recommendedName>
</protein>
<dbReference type="InterPro" id="IPR050738">
    <property type="entry name" value="Sulfatase"/>
</dbReference>
<comment type="cofactor">
    <cofactor evidence="1">
        <name>Ca(2+)</name>
        <dbReference type="ChEBI" id="CHEBI:29108"/>
    </cofactor>
</comment>
<proteinExistence type="inferred from homology"/>
<keyword evidence="5" id="KW-0378">Hydrolase</keyword>
<dbReference type="Pfam" id="PF00884">
    <property type="entry name" value="Sulfatase"/>
    <property type="match status" value="1"/>
</dbReference>
<evidence type="ECO:0000256" key="6">
    <source>
        <dbReference type="ARBA" id="ARBA00022837"/>
    </source>
</evidence>
<dbReference type="AlphaFoldDB" id="A0A382FY15"/>
<dbReference type="PANTHER" id="PTHR42693">
    <property type="entry name" value="ARYLSULFATASE FAMILY MEMBER"/>
    <property type="match status" value="1"/>
</dbReference>
<reference evidence="8" key="1">
    <citation type="submission" date="2018-05" db="EMBL/GenBank/DDBJ databases">
        <authorList>
            <person name="Lanie J.A."/>
            <person name="Ng W.-L."/>
            <person name="Kazmierczak K.M."/>
            <person name="Andrzejewski T.M."/>
            <person name="Davidsen T.M."/>
            <person name="Wayne K.J."/>
            <person name="Tettelin H."/>
            <person name="Glass J.I."/>
            <person name="Rusch D."/>
            <person name="Podicherti R."/>
            <person name="Tsui H.-C.T."/>
            <person name="Winkler M.E."/>
        </authorList>
    </citation>
    <scope>NUCLEOTIDE SEQUENCE</scope>
</reference>
<dbReference type="Gene3D" id="3.30.1120.10">
    <property type="match status" value="1"/>
</dbReference>
<sequence>MNITSRHLIETVLLLGLGLASAALAKPPNIILILTDDQGWNNTEMPMIPSRADTRSDFYLTPNFKRLADVGMTFSQAYAPHPVCSPSRHAIQFGMTPAKLKKTSNRAVNYPEPFPAQAIPQVLKSIDPTYRAAHFGKWHMYHHPAELGYDASDGRTGNHTARQLTTDQTKHFPHDDPKRSVSLTDNAVQFIRHQAHTGAPFYLQVSHYAIHLSAEAKPATLARHKARTPGKIHTAYWYAAMIDDLDQAVGRILDVLDELQLTDNTYVFLTSDNGGTARQYPHFNKPLRAGKGSYYEGGLRVPFFAAGPGIEPGSYSSEPVVGYDLLSTFADLAGPAEKQPKGIEGGSVKPVLLNGGRGVVRRPRVGLHFYRRLDSVLIRDGHKLRRTHRTGEIELYDLAEDLSETTNLVAAKPRLVKRMQAGLEDWIKEIDATTPSPLDRRAKRRP</sequence>
<comment type="similarity">
    <text evidence="2">Belongs to the sulfatase family.</text>
</comment>
<evidence type="ECO:0000256" key="5">
    <source>
        <dbReference type="ARBA" id="ARBA00022801"/>
    </source>
</evidence>
<dbReference type="GO" id="GO:0046872">
    <property type="term" value="F:metal ion binding"/>
    <property type="evidence" value="ECO:0007669"/>
    <property type="project" value="UniProtKB-KW"/>
</dbReference>
<evidence type="ECO:0000259" key="7">
    <source>
        <dbReference type="Pfam" id="PF00884"/>
    </source>
</evidence>
<keyword evidence="6" id="KW-0106">Calcium</keyword>
<organism evidence="8">
    <name type="scientific">marine metagenome</name>
    <dbReference type="NCBI Taxonomy" id="408172"/>
    <lineage>
        <taxon>unclassified sequences</taxon>
        <taxon>metagenomes</taxon>
        <taxon>ecological metagenomes</taxon>
    </lineage>
</organism>
<dbReference type="SUPFAM" id="SSF53649">
    <property type="entry name" value="Alkaline phosphatase-like"/>
    <property type="match status" value="1"/>
</dbReference>
<dbReference type="Gene3D" id="3.40.720.10">
    <property type="entry name" value="Alkaline Phosphatase, subunit A"/>
    <property type="match status" value="1"/>
</dbReference>